<reference evidence="2 3" key="1">
    <citation type="journal article" date="2019" name="Sci. Rep.">
        <title>Orb-weaving spider Araneus ventricosus genome elucidates the spidroin gene catalogue.</title>
        <authorList>
            <person name="Kono N."/>
            <person name="Nakamura H."/>
            <person name="Ohtoshi R."/>
            <person name="Moran D.A.P."/>
            <person name="Shinohara A."/>
            <person name="Yoshida Y."/>
            <person name="Fujiwara M."/>
            <person name="Mori M."/>
            <person name="Tomita M."/>
            <person name="Arakawa K."/>
        </authorList>
    </citation>
    <scope>NUCLEOTIDE SEQUENCE [LARGE SCALE GENOMIC DNA]</scope>
</reference>
<keyword evidence="3" id="KW-1185">Reference proteome</keyword>
<evidence type="ECO:0000313" key="2">
    <source>
        <dbReference type="EMBL" id="GBM60249.1"/>
    </source>
</evidence>
<sequence length="408" mass="44728">MGHAKKGPFSGQQKIKPTPKKPFDSFFIIKRLSADNETFNTVSPFLVQKAITATVGEVAAIKKLGSGDLLVEVNSRQQAQQILKIKALGTIPISVTAHATLNHSKGVITCGELLNVSVEEITRELSSQGVTHVRRITIRRDGQLLDTKHHITFHFPKLPEFIYAGFIKLPVRAYIPNPLRCFMCQRFGHSQGNCRGTLTCAEKDNDSKQCTAQEKCVNCKGDHIAYSRVCPRWQLEKQITAVKEQISYPEAHRKVLNTTLTTGLSYAAAAAKTPSEPKNKASQLPPVKSSDSDSDKSVLGVPDASYPKKKKSRSKNSLKLKLAKRGLSQKDMTSKLQKSATKNSVALRLATQGLVHKDLPSIFGGVPKSPDRIALHPSEGEDEEITMSCDVSPTRTIVSNTSPYTTLS</sequence>
<dbReference type="Proteomes" id="UP000499080">
    <property type="component" value="Unassembled WGS sequence"/>
</dbReference>
<name>A0A4Y2H506_ARAVE</name>
<proteinExistence type="predicted"/>
<evidence type="ECO:0008006" key="4">
    <source>
        <dbReference type="Google" id="ProtNLM"/>
    </source>
</evidence>
<protein>
    <recommendedName>
        <fullName evidence="4">CCHC-type domain-containing protein</fullName>
    </recommendedName>
</protein>
<evidence type="ECO:0000313" key="3">
    <source>
        <dbReference type="Proteomes" id="UP000499080"/>
    </source>
</evidence>
<accession>A0A4Y2H506</accession>
<dbReference type="EMBL" id="BGPR01001717">
    <property type="protein sequence ID" value="GBM60249.1"/>
    <property type="molecule type" value="Genomic_DNA"/>
</dbReference>
<organism evidence="2 3">
    <name type="scientific">Araneus ventricosus</name>
    <name type="common">Orbweaver spider</name>
    <name type="synonym">Epeira ventricosa</name>
    <dbReference type="NCBI Taxonomy" id="182803"/>
    <lineage>
        <taxon>Eukaryota</taxon>
        <taxon>Metazoa</taxon>
        <taxon>Ecdysozoa</taxon>
        <taxon>Arthropoda</taxon>
        <taxon>Chelicerata</taxon>
        <taxon>Arachnida</taxon>
        <taxon>Araneae</taxon>
        <taxon>Araneomorphae</taxon>
        <taxon>Entelegynae</taxon>
        <taxon>Araneoidea</taxon>
        <taxon>Araneidae</taxon>
        <taxon>Araneus</taxon>
    </lineage>
</organism>
<feature type="compositionally biased region" description="Basic residues" evidence="1">
    <location>
        <begin position="307"/>
        <end position="317"/>
    </location>
</feature>
<dbReference type="AlphaFoldDB" id="A0A4Y2H506"/>
<gene>
    <name evidence="2" type="ORF">AVEN_248528_1</name>
</gene>
<comment type="caution">
    <text evidence="2">The sequence shown here is derived from an EMBL/GenBank/DDBJ whole genome shotgun (WGS) entry which is preliminary data.</text>
</comment>
<dbReference type="OrthoDB" id="3039988at2759"/>
<feature type="region of interest" description="Disordered" evidence="1">
    <location>
        <begin position="270"/>
        <end position="317"/>
    </location>
</feature>
<evidence type="ECO:0000256" key="1">
    <source>
        <dbReference type="SAM" id="MobiDB-lite"/>
    </source>
</evidence>